<dbReference type="EMBL" id="JAHUZN010000003">
    <property type="protein sequence ID" value="KAG8498407.1"/>
    <property type="molecule type" value="Genomic_DNA"/>
</dbReference>
<dbReference type="OrthoDB" id="987920at2759"/>
<accession>A0A8J5ZCS8</accession>
<evidence type="ECO:0000313" key="2">
    <source>
        <dbReference type="EMBL" id="KAG8498407.1"/>
    </source>
</evidence>
<reference evidence="2 3" key="1">
    <citation type="journal article" date="2021" name="bioRxiv">
        <title>The Gossypium anomalum genome as a resource for cotton improvement and evolutionary analysis of hybrid incompatibility.</title>
        <authorList>
            <person name="Grover C.E."/>
            <person name="Yuan D."/>
            <person name="Arick M.A."/>
            <person name="Miller E.R."/>
            <person name="Hu G."/>
            <person name="Peterson D.G."/>
            <person name="Wendel J.F."/>
            <person name="Udall J.A."/>
        </authorList>
    </citation>
    <scope>NUCLEOTIDE SEQUENCE [LARGE SCALE GENOMIC DNA]</scope>
    <source>
        <strain evidence="2">JFW-Udall</strain>
        <tissue evidence="2">Leaf</tissue>
    </source>
</reference>
<evidence type="ECO:0000259" key="1">
    <source>
        <dbReference type="Pfam" id="PF04937"/>
    </source>
</evidence>
<feature type="domain" description="DUF659" evidence="1">
    <location>
        <begin position="86"/>
        <end position="205"/>
    </location>
</feature>
<dbReference type="PANTHER" id="PTHR32166">
    <property type="entry name" value="OSJNBA0013A04.12 PROTEIN"/>
    <property type="match status" value="1"/>
</dbReference>
<comment type="caution">
    <text evidence="2">The sequence shown here is derived from an EMBL/GenBank/DDBJ whole genome shotgun (WGS) entry which is preliminary data.</text>
</comment>
<sequence>MNTTNSLMRFLLQGKQLEKVSNHNTSGIEGKNSDEVLVVGITFMKKGDFLMVQLENIMEKEQLANSQWLYNLIQVSTEVGQGVKLPTPYEVSDVYLELEYQRVCAWVNGLKTYWKELGGTLMCDGWTNNLNQMHIINFFVYCSKRTTFWKSVDVSSVRSRDAEFYYNLLDSVVEEIGENYIVQIATDNEEAMKAAGKKINVEKKTSILDLMCSSLFRFMP</sequence>
<dbReference type="InterPro" id="IPR007021">
    <property type="entry name" value="DUF659"/>
</dbReference>
<gene>
    <name evidence="2" type="ORF">CXB51_006965</name>
</gene>
<proteinExistence type="predicted"/>
<dbReference type="AlphaFoldDB" id="A0A8J5ZCS8"/>
<name>A0A8J5ZCS8_9ROSI</name>
<dbReference type="PANTHER" id="PTHR32166:SF122">
    <property type="entry name" value="OS09G0499600 PROTEIN"/>
    <property type="match status" value="1"/>
</dbReference>
<keyword evidence="3" id="KW-1185">Reference proteome</keyword>
<protein>
    <recommendedName>
        <fullName evidence="1">DUF659 domain-containing protein</fullName>
    </recommendedName>
</protein>
<dbReference type="Proteomes" id="UP000701853">
    <property type="component" value="Chromosome 3"/>
</dbReference>
<dbReference type="Pfam" id="PF04937">
    <property type="entry name" value="DUF659"/>
    <property type="match status" value="1"/>
</dbReference>
<evidence type="ECO:0000313" key="3">
    <source>
        <dbReference type="Proteomes" id="UP000701853"/>
    </source>
</evidence>
<organism evidence="2 3">
    <name type="scientific">Gossypium anomalum</name>
    <dbReference type="NCBI Taxonomy" id="47600"/>
    <lineage>
        <taxon>Eukaryota</taxon>
        <taxon>Viridiplantae</taxon>
        <taxon>Streptophyta</taxon>
        <taxon>Embryophyta</taxon>
        <taxon>Tracheophyta</taxon>
        <taxon>Spermatophyta</taxon>
        <taxon>Magnoliopsida</taxon>
        <taxon>eudicotyledons</taxon>
        <taxon>Gunneridae</taxon>
        <taxon>Pentapetalae</taxon>
        <taxon>rosids</taxon>
        <taxon>malvids</taxon>
        <taxon>Malvales</taxon>
        <taxon>Malvaceae</taxon>
        <taxon>Malvoideae</taxon>
        <taxon>Gossypium</taxon>
    </lineage>
</organism>